<feature type="coiled-coil region" evidence="1">
    <location>
        <begin position="827"/>
        <end position="1048"/>
    </location>
</feature>
<feature type="compositionally biased region" description="Basic and acidic residues" evidence="2">
    <location>
        <begin position="400"/>
        <end position="416"/>
    </location>
</feature>
<evidence type="ECO:0000313" key="4">
    <source>
        <dbReference type="EMBL" id="KAK9906913.1"/>
    </source>
</evidence>
<accession>A0ABR2YL99</accession>
<evidence type="ECO:0000259" key="3">
    <source>
        <dbReference type="Pfam" id="PF00635"/>
    </source>
</evidence>
<organism evidence="4 5">
    <name type="scientific">Coccomyxa subellipsoidea</name>
    <dbReference type="NCBI Taxonomy" id="248742"/>
    <lineage>
        <taxon>Eukaryota</taxon>
        <taxon>Viridiplantae</taxon>
        <taxon>Chlorophyta</taxon>
        <taxon>core chlorophytes</taxon>
        <taxon>Trebouxiophyceae</taxon>
        <taxon>Trebouxiophyceae incertae sedis</taxon>
        <taxon>Coccomyxaceae</taxon>
        <taxon>Coccomyxa</taxon>
    </lineage>
</organism>
<feature type="domain" description="MSP" evidence="3">
    <location>
        <begin position="8"/>
        <end position="100"/>
    </location>
</feature>
<dbReference type="Gene3D" id="2.60.40.10">
    <property type="entry name" value="Immunoglobulins"/>
    <property type="match status" value="1"/>
</dbReference>
<feature type="region of interest" description="Disordered" evidence="2">
    <location>
        <begin position="400"/>
        <end position="434"/>
    </location>
</feature>
<dbReference type="InterPro" id="IPR013783">
    <property type="entry name" value="Ig-like_fold"/>
</dbReference>
<dbReference type="Proteomes" id="UP001491310">
    <property type="component" value="Unassembled WGS sequence"/>
</dbReference>
<feature type="compositionally biased region" description="Polar residues" evidence="2">
    <location>
        <begin position="1168"/>
        <end position="1195"/>
    </location>
</feature>
<feature type="coiled-coil region" evidence="1">
    <location>
        <begin position="710"/>
        <end position="769"/>
    </location>
</feature>
<feature type="region of interest" description="Disordered" evidence="2">
    <location>
        <begin position="1837"/>
        <end position="1857"/>
    </location>
</feature>
<feature type="compositionally biased region" description="Basic and acidic residues" evidence="2">
    <location>
        <begin position="1497"/>
        <end position="1509"/>
    </location>
</feature>
<feature type="region of interest" description="Disordered" evidence="2">
    <location>
        <begin position="2130"/>
        <end position="2153"/>
    </location>
</feature>
<feature type="coiled-coil region" evidence="1">
    <location>
        <begin position="1311"/>
        <end position="1389"/>
    </location>
</feature>
<feature type="region of interest" description="Disordered" evidence="2">
    <location>
        <begin position="119"/>
        <end position="160"/>
    </location>
</feature>
<feature type="coiled-coil region" evidence="1">
    <location>
        <begin position="1435"/>
        <end position="1469"/>
    </location>
</feature>
<evidence type="ECO:0000256" key="2">
    <source>
        <dbReference type="SAM" id="MobiDB-lite"/>
    </source>
</evidence>
<reference evidence="4 5" key="1">
    <citation type="journal article" date="2024" name="Nat. Commun.">
        <title>Phylogenomics reveals the evolutionary origins of lichenization in chlorophyte algae.</title>
        <authorList>
            <person name="Puginier C."/>
            <person name="Libourel C."/>
            <person name="Otte J."/>
            <person name="Skaloud P."/>
            <person name="Haon M."/>
            <person name="Grisel S."/>
            <person name="Petersen M."/>
            <person name="Berrin J.G."/>
            <person name="Delaux P.M."/>
            <person name="Dal Grande F."/>
            <person name="Keller J."/>
        </authorList>
    </citation>
    <scope>NUCLEOTIDE SEQUENCE [LARGE SCALE GENOMIC DNA]</scope>
    <source>
        <strain evidence="4 5">SAG 216-7</strain>
    </source>
</reference>
<feature type="compositionally biased region" description="Low complexity" evidence="2">
    <location>
        <begin position="2130"/>
        <end position="2148"/>
    </location>
</feature>
<feature type="compositionally biased region" description="Low complexity" evidence="2">
    <location>
        <begin position="1716"/>
        <end position="1726"/>
    </location>
</feature>
<feature type="coiled-coil region" evidence="1">
    <location>
        <begin position="1256"/>
        <end position="1283"/>
    </location>
</feature>
<feature type="compositionally biased region" description="Low complexity" evidence="2">
    <location>
        <begin position="417"/>
        <end position="427"/>
    </location>
</feature>
<feature type="compositionally biased region" description="Basic and acidic residues" evidence="2">
    <location>
        <begin position="136"/>
        <end position="147"/>
    </location>
</feature>
<dbReference type="Pfam" id="PF00635">
    <property type="entry name" value="Motile_Sperm"/>
    <property type="match status" value="1"/>
</dbReference>
<sequence>MSENGGLLTLEPEDLVFRDVHLNQAYTQVLTITNNLRATVEATVRCGSSERYSISPSKIFLKSGHSCQLQVKLKVLRYVQKRKAAEQGQRDVFHIKATYFDQKFHATFFLAPDEAGIAPSRHKSGTALRDSTPPRTDPRGHSKRAEDNSAADNGSHLRNWSHEEEKLLDREVQDELLATIEEQDQALREKDEMLEYLQSCLRAAEMETAQAARAASPVQGLMSEREAAGEAHPQHRELQAANAQLEGANAQLRGRVQDLAAELQEAREELAALGGLQEELAADVAGDVDVESLVAAALGRERAAQDARNSKVLELLKSKDQVIERFEVRFAEAQAETRQLAADLAEARRRADAAEARAAELLEQRAKARRAQERQLAEAAHLQAALRADTAALKAELEAHKREAARKSPEPRRREVGASGSKAKGSSDAQEAALKAELDVTAQSLAASKHEAEALSVGLEKANSFIEDLQGQLAAQQEAIAAKETDMSQLQEQITELQAILAEPGKDPVQAPSSRLKDLEEKVAALEASNGELEQALLAARAEHAEGHARPEGGTSGCKALQLAQYGTPTAGTIAELRASSAEKSALLAAAEERLARLEALHSIAQETAMCGEQQLEEMRAALVGLGEAAQLGKADALNARALAARLSARVSELVMSEQRASAAAEAAARRLAEAQDAHQTEVAALREVARAKEKAFRDALQLQSSVNESEEQSRALNKAKTEAASLKAELLAKEAELQSASAASQKVLEEAEGRATSARREAEQWSREAEDRRMQLSVLMETMETLQTGSLGDKEQRVISLTARFAAARLKEAAAVRRADDLTREAAAREDAAAQLHTRLEAAERQLAQLRADLDVADRHAAQLTAELDSANSNRDTAVQDLAAAKAQLLLQEEVLSAAAAETEQRVLQAEQALSAAEAELVKAREEADRSLQQQREALQAEAADRCVALSNELEAAQVSHREAAQQAQAELAACQQTAAAALASRPLPEDLERALERAREKEAAAQAADALSAKLQQRTEQLSAELDALKAEAAELRAEAETQGAAVEGLHATLERIERAGAEQAGSDRQPRQVGWSADGAWDSRAVLDGRRASGEDVSVASLSKQLVHAKMSEASMHRKLRVAARAEDMLRERLSQRDQRITELKSALAAAETAAADTTERLAPNSLTAHPQAATQTDAQRITGASGSSNESPLVLREAVMSSRSPQREQSEALADARLELARRDAEIKHLQCSLTQLVAASQANANRPSSAASAYEQDIAELSRQLRELQRDCAAATVAASSVLTVQPSYSEDGPSADGHTPISDLVEQLVAHLQEKQAAVKQLESAAKAAAEERAAAAAQPLESSQRAVVRDLSAKVAAMTKELAQIKSERDVALERLRNLRASLGSSRLPGESDHAEAPLALLPPPCTAAVGHAAAPTVAVEGESLTAAAAATAAVAELKAKAQKWKIRCQELKREMAVAAAAAASREAAVAERLAAAEATALQQAPTARSGDRPTQAREAQAEARAASARAAEAEARLEAAQKQLHTVRGGASAAQTALQEEIHSLKACLAQEKAGRARIVESLRGTIEGLRAAGDVEGRLKAELVSAHEQLASARAALDAAEERASDRRAEARSLREELDSAQAELRRRGTDAELQEHDATLRLSDAQQCQAMLELKLAAAEGERSEVEAAVGAAVESIDDTMQAAQAQGLLRLEEAQRAAEEERQRGAQQQRGALADMAARMEAERAALRAEAAAAAASAASAAEDRSRAAAAAQLQEAHTRTQATVSAAHAETARLARELEGLRQQFRAYQAVKAGEVAGLEARLRVALSQPPAPGRPWKAAAVADTGRPANGASRPQASGRRPAAPVHDAKASMEGIQQVCGAAAEVADAVQREAVAAAEREADLERLQRQAAEAAAAEARDTAEKLREKLQVCQRELRSMQDRLTAATAERRQQPAADFLRLQGELASAQEALKAARTESARRLRELQSLQGAASGAPPGGAAAAAAALATETAAREAAEAKLRDVKAALVRKKQLVTDLRKRIDELSEQLVKAQTQSNTQSLQETKARTAQAACARKDEMLRELRDRMEHLMHGAAARAAEADVVEDGSELAQLRAELSKLRAKLARKDAEVARLQSAQAEAEAQREAGTAGRGADPAAEDGRLQALQEAAERQAALSACGRGLLHSLKRAFDLAQLCSNAMSNAAERLSCPQQSDGQSVQWQSASADTIAALVDLSASEVRELLGEESGCVSAELGQEVAAVLSQCQAILLPDCKSGPGRHAQSVSGSESLEIEHGLCALLDAAEAEIHRAGSMLEEAIAQQQMETASEVGNAPASSARKIRRPASQALAKLSDSLLETSLQDLDE</sequence>
<feature type="coiled-coil region" evidence="1">
    <location>
        <begin position="574"/>
        <end position="608"/>
    </location>
</feature>
<dbReference type="EMBL" id="JALJOT010000010">
    <property type="protein sequence ID" value="KAK9906913.1"/>
    <property type="molecule type" value="Genomic_DNA"/>
</dbReference>
<proteinExistence type="predicted"/>
<dbReference type="PANTHER" id="PTHR43941:SF1">
    <property type="entry name" value="STRUCTURAL MAINTENANCE OF CHROMOSOMES PROTEIN 2"/>
    <property type="match status" value="1"/>
</dbReference>
<evidence type="ECO:0000313" key="5">
    <source>
        <dbReference type="Proteomes" id="UP001491310"/>
    </source>
</evidence>
<dbReference type="InterPro" id="IPR000535">
    <property type="entry name" value="MSP_dom"/>
</dbReference>
<dbReference type="PANTHER" id="PTHR43941">
    <property type="entry name" value="STRUCTURAL MAINTENANCE OF CHROMOSOMES PROTEIN 2"/>
    <property type="match status" value="1"/>
</dbReference>
<keyword evidence="1" id="KW-0175">Coiled coil</keyword>
<feature type="region of interest" description="Disordered" evidence="2">
    <location>
        <begin position="1706"/>
        <end position="1726"/>
    </location>
</feature>
<feature type="region of interest" description="Disordered" evidence="2">
    <location>
        <begin position="1488"/>
        <end position="1511"/>
    </location>
</feature>
<evidence type="ECO:0000256" key="1">
    <source>
        <dbReference type="SAM" id="Coils"/>
    </source>
</evidence>
<comment type="caution">
    <text evidence="4">The sequence shown here is derived from an EMBL/GenBank/DDBJ whole genome shotgun (WGS) entry which is preliminary data.</text>
</comment>
<feature type="compositionally biased region" description="Basic and acidic residues" evidence="2">
    <location>
        <begin position="1706"/>
        <end position="1715"/>
    </location>
</feature>
<dbReference type="InterPro" id="IPR008962">
    <property type="entry name" value="PapD-like_sf"/>
</dbReference>
<keyword evidence="5" id="KW-1185">Reference proteome</keyword>
<name>A0ABR2YL99_9CHLO</name>
<protein>
    <recommendedName>
        <fullName evidence="3">MSP domain-containing protein</fullName>
    </recommendedName>
</protein>
<feature type="coiled-coil region" evidence="1">
    <location>
        <begin position="235"/>
        <end position="283"/>
    </location>
</feature>
<feature type="coiled-coil region" evidence="1">
    <location>
        <begin position="1882"/>
        <end position="1971"/>
    </location>
</feature>
<dbReference type="SUPFAM" id="SSF49354">
    <property type="entry name" value="PapD-like"/>
    <property type="match status" value="1"/>
</dbReference>
<feature type="region of interest" description="Disordered" evidence="2">
    <location>
        <begin position="1158"/>
        <end position="1197"/>
    </location>
</feature>
<gene>
    <name evidence="4" type="ORF">WJX75_010029</name>
</gene>
<dbReference type="Gene3D" id="1.20.5.340">
    <property type="match status" value="1"/>
</dbReference>
<feature type="region of interest" description="Disordered" evidence="2">
    <location>
        <begin position="1617"/>
        <end position="1638"/>
    </location>
</feature>
<feature type="coiled-coil region" evidence="1">
    <location>
        <begin position="459"/>
        <end position="543"/>
    </location>
</feature>